<accession>A0ABD5Y7R1</accession>
<keyword evidence="1" id="KW-0863">Zinc-finger</keyword>
<organism evidence="3 4">
    <name type="scientific">Halorubrum yunnanense</name>
    <dbReference type="NCBI Taxonomy" id="1526162"/>
    <lineage>
        <taxon>Archaea</taxon>
        <taxon>Methanobacteriati</taxon>
        <taxon>Methanobacteriota</taxon>
        <taxon>Stenosarchaea group</taxon>
        <taxon>Halobacteria</taxon>
        <taxon>Halobacteriales</taxon>
        <taxon>Haloferacaceae</taxon>
        <taxon>Halorubrum</taxon>
    </lineage>
</organism>
<dbReference type="InterPro" id="IPR007527">
    <property type="entry name" value="Znf_SWIM"/>
</dbReference>
<comment type="caution">
    <text evidence="3">The sequence shown here is derived from an EMBL/GenBank/DDBJ whole genome shotgun (WGS) entry which is preliminary data.</text>
</comment>
<proteinExistence type="predicted"/>
<gene>
    <name evidence="3" type="ORF">ACFQMK_00965</name>
</gene>
<evidence type="ECO:0000259" key="2">
    <source>
        <dbReference type="PROSITE" id="PS50966"/>
    </source>
</evidence>
<evidence type="ECO:0000313" key="3">
    <source>
        <dbReference type="EMBL" id="MFC7185493.1"/>
    </source>
</evidence>
<sequence>MSSRSTYDVRVDLSAEGFDPWCDCPYDGSKACKHVVAVLVRCADDVLRDEGDRLDATLDAADTDNLRVFFGETLATDAAIGERFFAPFGESSTRSVTDLRAAIDRQFEETNPDYLVVFEPINFSEWFDLASEYRDQGRYASAAAVYRAPVESLDGNMERVDEAYEHFSQAFKRALHGHVDCVTAGDIDADEAADAVAFLRERPAPGTPLLGECFEHAAAKLEETLTERREH</sequence>
<dbReference type="Proteomes" id="UP001596390">
    <property type="component" value="Unassembled WGS sequence"/>
</dbReference>
<name>A0ABD5Y7R1_9EURY</name>
<dbReference type="Pfam" id="PF04434">
    <property type="entry name" value="SWIM"/>
    <property type="match status" value="1"/>
</dbReference>
<evidence type="ECO:0000313" key="4">
    <source>
        <dbReference type="Proteomes" id="UP001596390"/>
    </source>
</evidence>
<dbReference type="RefSeq" id="WP_267662474.1">
    <property type="nucleotide sequence ID" value="NZ_JAODIX010000001.1"/>
</dbReference>
<keyword evidence="1" id="KW-0479">Metal-binding</keyword>
<keyword evidence="1" id="KW-0862">Zinc</keyword>
<protein>
    <submittedName>
        <fullName evidence="3">SWIM zinc finger family protein</fullName>
    </submittedName>
</protein>
<dbReference type="EMBL" id="JBHSZZ010000001">
    <property type="protein sequence ID" value="MFC7185493.1"/>
    <property type="molecule type" value="Genomic_DNA"/>
</dbReference>
<feature type="domain" description="SWIM-type" evidence="2">
    <location>
        <begin position="7"/>
        <end position="43"/>
    </location>
</feature>
<reference evidence="3 4" key="1">
    <citation type="journal article" date="2019" name="Int. J. Syst. Evol. Microbiol.">
        <title>The Global Catalogue of Microorganisms (GCM) 10K type strain sequencing project: providing services to taxonomists for standard genome sequencing and annotation.</title>
        <authorList>
            <consortium name="The Broad Institute Genomics Platform"/>
            <consortium name="The Broad Institute Genome Sequencing Center for Infectious Disease"/>
            <person name="Wu L."/>
            <person name="Ma J."/>
        </authorList>
    </citation>
    <scope>NUCLEOTIDE SEQUENCE [LARGE SCALE GENOMIC DNA]</scope>
    <source>
        <strain evidence="3 4">Q85</strain>
    </source>
</reference>
<dbReference type="GO" id="GO:0008270">
    <property type="term" value="F:zinc ion binding"/>
    <property type="evidence" value="ECO:0007669"/>
    <property type="project" value="UniProtKB-KW"/>
</dbReference>
<evidence type="ECO:0000256" key="1">
    <source>
        <dbReference type="PROSITE-ProRule" id="PRU00325"/>
    </source>
</evidence>
<dbReference type="PROSITE" id="PS50966">
    <property type="entry name" value="ZF_SWIM"/>
    <property type="match status" value="1"/>
</dbReference>
<dbReference type="AlphaFoldDB" id="A0ABD5Y7R1"/>
<keyword evidence="4" id="KW-1185">Reference proteome</keyword>